<dbReference type="EMBL" id="JBHTCP010000004">
    <property type="protein sequence ID" value="MFC7370573.1"/>
    <property type="molecule type" value="Genomic_DNA"/>
</dbReference>
<gene>
    <name evidence="2" type="ORF">ACFQPF_02655</name>
</gene>
<dbReference type="Gene3D" id="3.30.420.10">
    <property type="entry name" value="Ribonuclease H-like superfamily/Ribonuclease H"/>
    <property type="match status" value="1"/>
</dbReference>
<dbReference type="InterPro" id="IPR036397">
    <property type="entry name" value="RNaseH_sf"/>
</dbReference>
<dbReference type="InterPro" id="IPR038720">
    <property type="entry name" value="YprB_RNase_H-like_dom"/>
</dbReference>
<sequence length="427" mass="49652">MALKKKLNRLKRHMSHESPIIKELETASAPNMADKVAHLSYWEENGAAPYFFDEDHCIIKERVLSKETSWGKYKLADLEEVVEEWNRQKSAHPLCADGLEASDLMFFDTETTGLSGGAGNTIFMLGMSRLTGDHVKVQQYFLPQPGSEIAMYHYFLHHINELKNLVTYNGKSFDWPQVKTRHTLIRDYVPSLPEFGHFDLLHGSRRIWKDTLPSVKLAIVEKEILDVRRVEDTPGYLAPMLYFHYLQEKDPSLLKGVFAHNEWDVLSLMTLYIHLSKMIQGLTYTTGKETFETGRWLESAGELDLAIVKYDEVMKSDEIHFYHAATGKARILKKKKKHEQASSFWEKALSVSVFNEEPAVELSKYYEHHTKDTEKALYYARVALEKWQGRQRILKTKELKEKEAFLIRIERLEKRMMKENGFAIVTE</sequence>
<accession>A0ABW2NMY3</accession>
<feature type="domain" description="YprB ribonuclease H-like" evidence="1">
    <location>
        <begin position="105"/>
        <end position="275"/>
    </location>
</feature>
<comment type="caution">
    <text evidence="2">The sequence shown here is derived from an EMBL/GenBank/DDBJ whole genome shotgun (WGS) entry which is preliminary data.</text>
</comment>
<dbReference type="Pfam" id="PF13482">
    <property type="entry name" value="RNase_H_2"/>
    <property type="match status" value="1"/>
</dbReference>
<dbReference type="SUPFAM" id="SSF48452">
    <property type="entry name" value="TPR-like"/>
    <property type="match status" value="1"/>
</dbReference>
<dbReference type="InterPro" id="IPR012337">
    <property type="entry name" value="RNaseH-like_sf"/>
</dbReference>
<evidence type="ECO:0000313" key="2">
    <source>
        <dbReference type="EMBL" id="MFC7370573.1"/>
    </source>
</evidence>
<reference evidence="3" key="1">
    <citation type="journal article" date="2019" name="Int. J. Syst. Evol. Microbiol.">
        <title>The Global Catalogue of Microorganisms (GCM) 10K type strain sequencing project: providing services to taxonomists for standard genome sequencing and annotation.</title>
        <authorList>
            <consortium name="The Broad Institute Genomics Platform"/>
            <consortium name="The Broad Institute Genome Sequencing Center for Infectious Disease"/>
            <person name="Wu L."/>
            <person name="Ma J."/>
        </authorList>
    </citation>
    <scope>NUCLEOTIDE SEQUENCE [LARGE SCALE GENOMIC DNA]</scope>
    <source>
        <strain evidence="3">NBRC 106396</strain>
    </source>
</reference>
<keyword evidence="3" id="KW-1185">Reference proteome</keyword>
<organism evidence="2 3">
    <name type="scientific">Fictibacillus iocasae</name>
    <dbReference type="NCBI Taxonomy" id="2715437"/>
    <lineage>
        <taxon>Bacteria</taxon>
        <taxon>Bacillati</taxon>
        <taxon>Bacillota</taxon>
        <taxon>Bacilli</taxon>
        <taxon>Bacillales</taxon>
        <taxon>Fictibacillaceae</taxon>
        <taxon>Fictibacillus</taxon>
    </lineage>
</organism>
<dbReference type="Proteomes" id="UP001596549">
    <property type="component" value="Unassembled WGS sequence"/>
</dbReference>
<name>A0ABW2NMY3_9BACL</name>
<dbReference type="SUPFAM" id="SSF53098">
    <property type="entry name" value="Ribonuclease H-like"/>
    <property type="match status" value="1"/>
</dbReference>
<dbReference type="Gene3D" id="1.25.40.10">
    <property type="entry name" value="Tetratricopeptide repeat domain"/>
    <property type="match status" value="1"/>
</dbReference>
<proteinExistence type="predicted"/>
<evidence type="ECO:0000313" key="3">
    <source>
        <dbReference type="Proteomes" id="UP001596549"/>
    </source>
</evidence>
<dbReference type="PANTHER" id="PTHR38462">
    <property type="entry name" value="EXONUCLEASE-LIKE PROTEIN"/>
    <property type="match status" value="1"/>
</dbReference>
<dbReference type="PANTHER" id="PTHR38462:SF1">
    <property type="entry name" value="YPRB RIBONUCLEASE H-LIKE DOMAIN-CONTAINING PROTEIN"/>
    <property type="match status" value="1"/>
</dbReference>
<protein>
    <submittedName>
        <fullName evidence="2">Ribonuclease H-like domain-containing protein</fullName>
    </submittedName>
</protein>
<evidence type="ECO:0000259" key="1">
    <source>
        <dbReference type="Pfam" id="PF13482"/>
    </source>
</evidence>
<dbReference type="RefSeq" id="WP_379746124.1">
    <property type="nucleotide sequence ID" value="NZ_JBHTCP010000004.1"/>
</dbReference>
<dbReference type="InterPro" id="IPR011990">
    <property type="entry name" value="TPR-like_helical_dom_sf"/>
</dbReference>